<dbReference type="GeneTree" id="ENSGT00940000160923"/>
<dbReference type="Proteomes" id="UP000008672">
    <property type="component" value="Unassembled WGS sequence"/>
</dbReference>
<feature type="region of interest" description="Disordered" evidence="1">
    <location>
        <begin position="291"/>
        <end position="355"/>
    </location>
</feature>
<reference evidence="2" key="2">
    <citation type="submission" date="2025-08" db="UniProtKB">
        <authorList>
            <consortium name="Ensembl"/>
        </authorList>
    </citation>
    <scope>IDENTIFICATION</scope>
</reference>
<feature type="region of interest" description="Disordered" evidence="1">
    <location>
        <begin position="229"/>
        <end position="248"/>
    </location>
</feature>
<protein>
    <recommendedName>
        <fullName evidence="4">RHD domain-containing protein</fullName>
    </recommendedName>
</protein>
<dbReference type="GO" id="GO:0000978">
    <property type="term" value="F:RNA polymerase II cis-regulatory region sequence-specific DNA binding"/>
    <property type="evidence" value="ECO:0007669"/>
    <property type="project" value="TreeGrafter"/>
</dbReference>
<dbReference type="AlphaFoldDB" id="H3AJD7"/>
<organism evidence="2 3">
    <name type="scientific">Latimeria chalumnae</name>
    <name type="common">Coelacanth</name>
    <dbReference type="NCBI Taxonomy" id="7897"/>
    <lineage>
        <taxon>Eukaryota</taxon>
        <taxon>Metazoa</taxon>
        <taxon>Chordata</taxon>
        <taxon>Craniata</taxon>
        <taxon>Vertebrata</taxon>
        <taxon>Euteleostomi</taxon>
        <taxon>Coelacanthiformes</taxon>
        <taxon>Coelacanthidae</taxon>
        <taxon>Latimeria</taxon>
    </lineage>
</organism>
<name>H3AJD7_LATCH</name>
<dbReference type="HOGENOM" id="CLU_057875_0_0_1"/>
<dbReference type="InterPro" id="IPR008366">
    <property type="entry name" value="NFAT"/>
</dbReference>
<evidence type="ECO:0000256" key="1">
    <source>
        <dbReference type="SAM" id="MobiDB-lite"/>
    </source>
</evidence>
<dbReference type="GO" id="GO:0005667">
    <property type="term" value="C:transcription regulator complex"/>
    <property type="evidence" value="ECO:0007669"/>
    <property type="project" value="TreeGrafter"/>
</dbReference>
<reference evidence="3" key="1">
    <citation type="submission" date="2011-08" db="EMBL/GenBank/DDBJ databases">
        <title>The draft genome of Latimeria chalumnae.</title>
        <authorList>
            <person name="Di Palma F."/>
            <person name="Alfoldi J."/>
            <person name="Johnson J."/>
            <person name="Berlin A."/>
            <person name="Gnerre S."/>
            <person name="Jaffe D."/>
            <person name="MacCallum I."/>
            <person name="Young S."/>
            <person name="Walker B.J."/>
            <person name="Lander E."/>
            <person name="Lindblad-Toh K."/>
        </authorList>
    </citation>
    <scope>NUCLEOTIDE SEQUENCE [LARGE SCALE GENOMIC DNA]</scope>
    <source>
        <strain evidence="3">Wild caught</strain>
    </source>
</reference>
<proteinExistence type="predicted"/>
<dbReference type="GO" id="GO:0000981">
    <property type="term" value="F:DNA-binding transcription factor activity, RNA polymerase II-specific"/>
    <property type="evidence" value="ECO:0007669"/>
    <property type="project" value="TreeGrafter"/>
</dbReference>
<dbReference type="EMBL" id="AFYH01160927">
    <property type="status" value="NOT_ANNOTATED_CDS"/>
    <property type="molecule type" value="Genomic_DNA"/>
</dbReference>
<accession>H3AJD7</accession>
<dbReference type="STRING" id="7897.ENSLACP00000009758"/>
<dbReference type="PANTHER" id="PTHR12533:SF11">
    <property type="entry name" value="NUCLEAR FACTOR OF ACTIVATED T-CELLS, CYTOPLASMIC 4"/>
    <property type="match status" value="1"/>
</dbReference>
<reference evidence="2" key="3">
    <citation type="submission" date="2025-09" db="UniProtKB">
        <authorList>
            <consortium name="Ensembl"/>
        </authorList>
    </citation>
    <scope>IDENTIFICATION</scope>
</reference>
<dbReference type="GO" id="GO:0033173">
    <property type="term" value="P:calcineurin-NFAT signaling cascade"/>
    <property type="evidence" value="ECO:0007669"/>
    <property type="project" value="TreeGrafter"/>
</dbReference>
<keyword evidence="3" id="KW-1185">Reference proteome</keyword>
<evidence type="ECO:0000313" key="3">
    <source>
        <dbReference type="Proteomes" id="UP000008672"/>
    </source>
</evidence>
<dbReference type="InParanoid" id="H3AJD7"/>
<dbReference type="Ensembl" id="ENSLACT00000009833.1">
    <property type="protein sequence ID" value="ENSLACP00000009758.1"/>
    <property type="gene ID" value="ENSLACG00000008604.1"/>
</dbReference>
<evidence type="ECO:0008006" key="4">
    <source>
        <dbReference type="Google" id="ProtNLM"/>
    </source>
</evidence>
<dbReference type="eggNOG" id="ENOG502QWQ4">
    <property type="taxonomic scope" value="Eukaryota"/>
</dbReference>
<sequence length="385" mass="41926">LCRTLRYTSNITKWLTARTYQTPSPTDFEPDDSAQYHSLNEAPPTFTVIQPIGIPCHGASNRAGMHSPPPRPALDRDFDATYESQPARYVQVGGSRVLECPSIRITTISPQNGHGDFEEDFCPNGWDSTPSERLSRDYLYLPLDPYSYRDASLSPSPASSLSSRSWFSDASSCESLHQICDDVDSELNEATSRFTLGSPLGSPRGSSPRLWPHYDPCLSPREDNLLSPQVPASLCSSRPNSPCGKRRYSSSEAYFSASPHSSPTPSPALSRRGSITDEMFTGEGPLLKELAPCSSPFDYGPSEVDNIPQKTRKTSAEQTVSLSRKQEHSGNGGSKGALPTTGGEDEGPGMYSPVRKENAGMDYLAVPSPLAWSKARIAGHSPVFR</sequence>
<dbReference type="OMA" id="XASALPP"/>
<evidence type="ECO:0000313" key="2">
    <source>
        <dbReference type="Ensembl" id="ENSLACP00000009758.1"/>
    </source>
</evidence>
<dbReference type="PANTHER" id="PTHR12533">
    <property type="entry name" value="NFAT"/>
    <property type="match status" value="1"/>
</dbReference>
<dbReference type="Bgee" id="ENSLACG00000008604">
    <property type="expression patterns" value="Expressed in pelvic fin"/>
</dbReference>